<evidence type="ECO:0000256" key="14">
    <source>
        <dbReference type="SAM" id="Phobius"/>
    </source>
</evidence>
<evidence type="ECO:0000256" key="13">
    <source>
        <dbReference type="ARBA" id="ARBA00023136"/>
    </source>
</evidence>
<dbReference type="Gene3D" id="1.10.287.130">
    <property type="match status" value="1"/>
</dbReference>
<dbReference type="SUPFAM" id="SSF158472">
    <property type="entry name" value="HAMP domain-like"/>
    <property type="match status" value="1"/>
</dbReference>
<dbReference type="CDD" id="cd00082">
    <property type="entry name" value="HisKA"/>
    <property type="match status" value="1"/>
</dbReference>
<dbReference type="SUPFAM" id="SSF55874">
    <property type="entry name" value="ATPase domain of HSP90 chaperone/DNA topoisomerase II/histidine kinase"/>
    <property type="match status" value="1"/>
</dbReference>
<evidence type="ECO:0000256" key="3">
    <source>
        <dbReference type="ARBA" id="ARBA00012438"/>
    </source>
</evidence>
<dbReference type="GO" id="GO:0005524">
    <property type="term" value="F:ATP binding"/>
    <property type="evidence" value="ECO:0007669"/>
    <property type="project" value="UniProtKB-KW"/>
</dbReference>
<protein>
    <recommendedName>
        <fullName evidence="3">histidine kinase</fullName>
        <ecNumber evidence="3">2.7.13.3</ecNumber>
    </recommendedName>
</protein>
<keyword evidence="7 14" id="KW-0812">Transmembrane</keyword>
<keyword evidence="4" id="KW-1003">Cell membrane</keyword>
<accession>A0A927MLG4</accession>
<evidence type="ECO:0000256" key="10">
    <source>
        <dbReference type="ARBA" id="ARBA00022840"/>
    </source>
</evidence>
<evidence type="ECO:0000259" key="16">
    <source>
        <dbReference type="PROSITE" id="PS50885"/>
    </source>
</evidence>
<feature type="domain" description="Histidine kinase" evidence="15">
    <location>
        <begin position="131"/>
        <end position="347"/>
    </location>
</feature>
<keyword evidence="9 17" id="KW-0418">Kinase</keyword>
<evidence type="ECO:0000256" key="2">
    <source>
        <dbReference type="ARBA" id="ARBA00004651"/>
    </source>
</evidence>
<comment type="catalytic activity">
    <reaction evidence="1">
        <text>ATP + protein L-histidine = ADP + protein N-phospho-L-histidine.</text>
        <dbReference type="EC" id="2.7.13.3"/>
    </reaction>
</comment>
<dbReference type="EC" id="2.7.13.3" evidence="3"/>
<dbReference type="Proteomes" id="UP000658225">
    <property type="component" value="Unassembled WGS sequence"/>
</dbReference>
<keyword evidence="11 14" id="KW-1133">Transmembrane helix</keyword>
<dbReference type="InterPro" id="IPR050398">
    <property type="entry name" value="HssS/ArlS-like"/>
</dbReference>
<feature type="transmembrane region" description="Helical" evidence="14">
    <location>
        <begin position="37"/>
        <end position="58"/>
    </location>
</feature>
<dbReference type="InterPro" id="IPR005467">
    <property type="entry name" value="His_kinase_dom"/>
</dbReference>
<evidence type="ECO:0000313" key="18">
    <source>
        <dbReference type="Proteomes" id="UP000658225"/>
    </source>
</evidence>
<evidence type="ECO:0000313" key="17">
    <source>
        <dbReference type="EMBL" id="MBE1556894.1"/>
    </source>
</evidence>
<dbReference type="InterPro" id="IPR036097">
    <property type="entry name" value="HisK_dim/P_sf"/>
</dbReference>
<keyword evidence="6" id="KW-0808">Transferase</keyword>
<evidence type="ECO:0000259" key="15">
    <source>
        <dbReference type="PROSITE" id="PS50109"/>
    </source>
</evidence>
<evidence type="ECO:0000256" key="11">
    <source>
        <dbReference type="ARBA" id="ARBA00022989"/>
    </source>
</evidence>
<dbReference type="SMART" id="SM00304">
    <property type="entry name" value="HAMP"/>
    <property type="match status" value="1"/>
</dbReference>
<comment type="subcellular location">
    <subcellularLocation>
        <location evidence="2">Cell membrane</location>
        <topology evidence="2">Multi-pass membrane protein</topology>
    </subcellularLocation>
</comment>
<keyword evidence="18" id="KW-1185">Reference proteome</keyword>
<keyword evidence="10" id="KW-0067">ATP-binding</keyword>
<dbReference type="PANTHER" id="PTHR45528:SF1">
    <property type="entry name" value="SENSOR HISTIDINE KINASE CPXA"/>
    <property type="match status" value="1"/>
</dbReference>
<dbReference type="InterPro" id="IPR036890">
    <property type="entry name" value="HATPase_C_sf"/>
</dbReference>
<gene>
    <name evidence="17" type="ORF">H4683_004020</name>
</gene>
<dbReference type="SMART" id="SM00388">
    <property type="entry name" value="HisKA"/>
    <property type="match status" value="1"/>
</dbReference>
<dbReference type="EMBL" id="JADBEL010000040">
    <property type="protein sequence ID" value="MBE1556894.1"/>
    <property type="molecule type" value="Genomic_DNA"/>
</dbReference>
<dbReference type="Gene3D" id="3.30.565.10">
    <property type="entry name" value="Histidine kinase-like ATPase, C-terminal domain"/>
    <property type="match status" value="1"/>
</dbReference>
<dbReference type="RefSeq" id="WP_192600496.1">
    <property type="nucleotide sequence ID" value="NZ_JADBEL010000040.1"/>
</dbReference>
<evidence type="ECO:0000256" key="8">
    <source>
        <dbReference type="ARBA" id="ARBA00022741"/>
    </source>
</evidence>
<proteinExistence type="predicted"/>
<evidence type="ECO:0000256" key="4">
    <source>
        <dbReference type="ARBA" id="ARBA00022475"/>
    </source>
</evidence>
<dbReference type="Pfam" id="PF00512">
    <property type="entry name" value="HisKA"/>
    <property type="match status" value="1"/>
</dbReference>
<sequence>MKWGLLSTLKSILILLIILPLLIGLLLTGFSSSREQLFFIISLSLFFAIPYILVTMVLTRFIKIRVVKPLEELTQVSNEILSGNLDCPIDYNRNDEIGRFAAHFEKMRLSLKENKTEQMAFEQKRRQFITNITHDLKTPLASISGYVEGLGDGMAVDEEDFQKYLKVIDKKVKELDTLIGQLKVFNESEEDQLSSKGEETYAKDFLDELYETCGIDVALQGIPCVLINEIENDCRIKVDKDHMQRVISNLVNNATRYAVNTFEMKGWNNHQKVYISVTNDGHHLQPEELPKLFDRYYSGEYRNGNPKGHLGIGLSISKNLVHLMKGDIKASINKNRFIITIELPICDEVI</sequence>
<dbReference type="Gene3D" id="6.10.340.10">
    <property type="match status" value="1"/>
</dbReference>
<dbReference type="Pfam" id="PF02518">
    <property type="entry name" value="HATPase_c"/>
    <property type="match status" value="1"/>
</dbReference>
<reference evidence="17" key="1">
    <citation type="submission" date="2020-10" db="EMBL/GenBank/DDBJ databases">
        <title>Genomic Encyclopedia of Type Strains, Phase IV (KMG-IV): sequencing the most valuable type-strain genomes for metagenomic binning, comparative biology and taxonomic classification.</title>
        <authorList>
            <person name="Goeker M."/>
        </authorList>
    </citation>
    <scope>NUCLEOTIDE SEQUENCE</scope>
    <source>
        <strain evidence="17">DSM 13886</strain>
    </source>
</reference>
<dbReference type="PROSITE" id="PS50885">
    <property type="entry name" value="HAMP"/>
    <property type="match status" value="1"/>
</dbReference>
<evidence type="ECO:0000256" key="1">
    <source>
        <dbReference type="ARBA" id="ARBA00000085"/>
    </source>
</evidence>
<dbReference type="GO" id="GO:0005886">
    <property type="term" value="C:plasma membrane"/>
    <property type="evidence" value="ECO:0007669"/>
    <property type="project" value="UniProtKB-SubCell"/>
</dbReference>
<organism evidence="17 18">
    <name type="scientific">Sporosarcina limicola</name>
    <dbReference type="NCBI Taxonomy" id="34101"/>
    <lineage>
        <taxon>Bacteria</taxon>
        <taxon>Bacillati</taxon>
        <taxon>Bacillota</taxon>
        <taxon>Bacilli</taxon>
        <taxon>Bacillales</taxon>
        <taxon>Caryophanaceae</taxon>
        <taxon>Sporosarcina</taxon>
    </lineage>
</organism>
<feature type="domain" description="HAMP" evidence="16">
    <location>
        <begin position="64"/>
        <end position="116"/>
    </location>
</feature>
<feature type="transmembrane region" description="Helical" evidence="14">
    <location>
        <begin position="12"/>
        <end position="31"/>
    </location>
</feature>
<dbReference type="InterPro" id="IPR003661">
    <property type="entry name" value="HisK_dim/P_dom"/>
</dbReference>
<comment type="caution">
    <text evidence="17">The sequence shown here is derived from an EMBL/GenBank/DDBJ whole genome shotgun (WGS) entry which is preliminary data.</text>
</comment>
<dbReference type="SMART" id="SM00387">
    <property type="entry name" value="HATPase_c"/>
    <property type="match status" value="1"/>
</dbReference>
<evidence type="ECO:0000256" key="12">
    <source>
        <dbReference type="ARBA" id="ARBA00023012"/>
    </source>
</evidence>
<dbReference type="PANTHER" id="PTHR45528">
    <property type="entry name" value="SENSOR HISTIDINE KINASE CPXA"/>
    <property type="match status" value="1"/>
</dbReference>
<dbReference type="AlphaFoldDB" id="A0A927MLG4"/>
<dbReference type="PROSITE" id="PS50109">
    <property type="entry name" value="HIS_KIN"/>
    <property type="match status" value="1"/>
</dbReference>
<dbReference type="GO" id="GO:0000155">
    <property type="term" value="F:phosphorelay sensor kinase activity"/>
    <property type="evidence" value="ECO:0007669"/>
    <property type="project" value="InterPro"/>
</dbReference>
<evidence type="ECO:0000256" key="6">
    <source>
        <dbReference type="ARBA" id="ARBA00022679"/>
    </source>
</evidence>
<evidence type="ECO:0000256" key="7">
    <source>
        <dbReference type="ARBA" id="ARBA00022692"/>
    </source>
</evidence>
<name>A0A927MLG4_9BACL</name>
<dbReference type="SUPFAM" id="SSF47384">
    <property type="entry name" value="Homodimeric domain of signal transducing histidine kinase"/>
    <property type="match status" value="1"/>
</dbReference>
<keyword evidence="13 14" id="KW-0472">Membrane</keyword>
<keyword evidence="12" id="KW-0902">Two-component regulatory system</keyword>
<dbReference type="InterPro" id="IPR003594">
    <property type="entry name" value="HATPase_dom"/>
</dbReference>
<dbReference type="InterPro" id="IPR003660">
    <property type="entry name" value="HAMP_dom"/>
</dbReference>
<dbReference type="CDD" id="cd06225">
    <property type="entry name" value="HAMP"/>
    <property type="match status" value="1"/>
</dbReference>
<evidence type="ECO:0000256" key="5">
    <source>
        <dbReference type="ARBA" id="ARBA00022553"/>
    </source>
</evidence>
<keyword evidence="5" id="KW-0597">Phosphoprotein</keyword>
<keyword evidence="8" id="KW-0547">Nucleotide-binding</keyword>
<evidence type="ECO:0000256" key="9">
    <source>
        <dbReference type="ARBA" id="ARBA00022777"/>
    </source>
</evidence>
<dbReference type="Pfam" id="PF00672">
    <property type="entry name" value="HAMP"/>
    <property type="match status" value="1"/>
</dbReference>